<organism evidence="2 3">
    <name type="scientific">Peribacillus deserti</name>
    <dbReference type="NCBI Taxonomy" id="673318"/>
    <lineage>
        <taxon>Bacteria</taxon>
        <taxon>Bacillati</taxon>
        <taxon>Bacillota</taxon>
        <taxon>Bacilli</taxon>
        <taxon>Bacillales</taxon>
        <taxon>Bacillaceae</taxon>
        <taxon>Peribacillus</taxon>
    </lineage>
</organism>
<dbReference type="Pfam" id="PF17313">
    <property type="entry name" value="DUF5359"/>
    <property type="match status" value="1"/>
</dbReference>
<name>A0ABS2QJH8_9BACI</name>
<sequence>MKRFEEILIKLIMIQFVFLLFFQVFFHREDSFLELKKMAKYEGVNENNYGKVLDALNQWKFRE</sequence>
<evidence type="ECO:0000313" key="3">
    <source>
        <dbReference type="Proteomes" id="UP000823486"/>
    </source>
</evidence>
<keyword evidence="1" id="KW-1133">Transmembrane helix</keyword>
<reference evidence="2 3" key="1">
    <citation type="submission" date="2021-01" db="EMBL/GenBank/DDBJ databases">
        <title>Genomic Encyclopedia of Type Strains, Phase IV (KMG-IV): sequencing the most valuable type-strain genomes for metagenomic binning, comparative biology and taxonomic classification.</title>
        <authorList>
            <person name="Goeker M."/>
        </authorList>
    </citation>
    <scope>NUCLEOTIDE SEQUENCE [LARGE SCALE GENOMIC DNA]</scope>
    <source>
        <strain evidence="2 3">DSM 105482</strain>
    </source>
</reference>
<dbReference type="RefSeq" id="WP_204542564.1">
    <property type="nucleotide sequence ID" value="NZ_JAFBFI010000007.1"/>
</dbReference>
<dbReference type="EMBL" id="JAFBFI010000007">
    <property type="protein sequence ID" value="MBM7692663.1"/>
    <property type="molecule type" value="Genomic_DNA"/>
</dbReference>
<evidence type="ECO:0000313" key="2">
    <source>
        <dbReference type="EMBL" id="MBM7692663.1"/>
    </source>
</evidence>
<evidence type="ECO:0000256" key="1">
    <source>
        <dbReference type="SAM" id="Phobius"/>
    </source>
</evidence>
<protein>
    <recommendedName>
        <fullName evidence="4">YpfB family protein</fullName>
    </recommendedName>
</protein>
<evidence type="ECO:0008006" key="4">
    <source>
        <dbReference type="Google" id="ProtNLM"/>
    </source>
</evidence>
<dbReference type="InterPro" id="IPR035281">
    <property type="entry name" value="DUF5359"/>
</dbReference>
<gene>
    <name evidence="2" type="ORF">JOC77_002093</name>
</gene>
<proteinExistence type="predicted"/>
<accession>A0ABS2QJH8</accession>
<keyword evidence="1" id="KW-0472">Membrane</keyword>
<comment type="caution">
    <text evidence="2">The sequence shown here is derived from an EMBL/GenBank/DDBJ whole genome shotgun (WGS) entry which is preliminary data.</text>
</comment>
<keyword evidence="3" id="KW-1185">Reference proteome</keyword>
<keyword evidence="1" id="KW-0812">Transmembrane</keyword>
<feature type="transmembrane region" description="Helical" evidence="1">
    <location>
        <begin position="7"/>
        <end position="26"/>
    </location>
</feature>
<dbReference type="Proteomes" id="UP000823486">
    <property type="component" value="Unassembled WGS sequence"/>
</dbReference>